<evidence type="ECO:0000313" key="3">
    <source>
        <dbReference type="Proteomes" id="UP000613160"/>
    </source>
</evidence>
<feature type="compositionally biased region" description="Basic and acidic residues" evidence="1">
    <location>
        <begin position="7"/>
        <end position="21"/>
    </location>
</feature>
<gene>
    <name evidence="2" type="ORF">GCM10011335_14700</name>
</gene>
<feature type="region of interest" description="Disordered" evidence="1">
    <location>
        <begin position="1"/>
        <end position="21"/>
    </location>
</feature>
<protein>
    <submittedName>
        <fullName evidence="2">Uncharacterized protein</fullName>
    </submittedName>
</protein>
<name>A0A917D984_9HYPH</name>
<dbReference type="EMBL" id="BMJJ01000003">
    <property type="protein sequence ID" value="GGD12922.1"/>
    <property type="molecule type" value="Genomic_DNA"/>
</dbReference>
<proteinExistence type="predicted"/>
<accession>A0A917D984</accession>
<evidence type="ECO:0000256" key="1">
    <source>
        <dbReference type="SAM" id="MobiDB-lite"/>
    </source>
</evidence>
<evidence type="ECO:0000313" key="2">
    <source>
        <dbReference type="EMBL" id="GGD12922.1"/>
    </source>
</evidence>
<dbReference type="AlphaFoldDB" id="A0A917D984"/>
<organism evidence="2 3">
    <name type="scientific">Aureimonas glaciei</name>
    <dbReference type="NCBI Taxonomy" id="1776957"/>
    <lineage>
        <taxon>Bacteria</taxon>
        <taxon>Pseudomonadati</taxon>
        <taxon>Pseudomonadota</taxon>
        <taxon>Alphaproteobacteria</taxon>
        <taxon>Hyphomicrobiales</taxon>
        <taxon>Aurantimonadaceae</taxon>
        <taxon>Aureimonas</taxon>
    </lineage>
</organism>
<dbReference type="Proteomes" id="UP000613160">
    <property type="component" value="Unassembled WGS sequence"/>
</dbReference>
<reference evidence="2" key="1">
    <citation type="journal article" date="2014" name="Int. J. Syst. Evol. Microbiol.">
        <title>Complete genome sequence of Corynebacterium casei LMG S-19264T (=DSM 44701T), isolated from a smear-ripened cheese.</title>
        <authorList>
            <consortium name="US DOE Joint Genome Institute (JGI-PGF)"/>
            <person name="Walter F."/>
            <person name="Albersmeier A."/>
            <person name="Kalinowski J."/>
            <person name="Ruckert C."/>
        </authorList>
    </citation>
    <scope>NUCLEOTIDE SEQUENCE</scope>
    <source>
        <strain evidence="2">CGMCC 1.15493</strain>
    </source>
</reference>
<sequence>MAGGVRVDLRREMVSDPGRHDPGLIAPGPIFQIVHVTVTAVEIAATDNFDHESLARVREVA</sequence>
<keyword evidence="3" id="KW-1185">Reference proteome</keyword>
<comment type="caution">
    <text evidence="2">The sequence shown here is derived from an EMBL/GenBank/DDBJ whole genome shotgun (WGS) entry which is preliminary data.</text>
</comment>
<reference evidence="2" key="2">
    <citation type="submission" date="2020-09" db="EMBL/GenBank/DDBJ databases">
        <authorList>
            <person name="Sun Q."/>
            <person name="Zhou Y."/>
        </authorList>
    </citation>
    <scope>NUCLEOTIDE SEQUENCE</scope>
    <source>
        <strain evidence="2">CGMCC 1.15493</strain>
    </source>
</reference>